<name>A0A4C1XJ72_EUMVA</name>
<evidence type="ECO:0000313" key="1">
    <source>
        <dbReference type="EMBL" id="GBP62349.1"/>
    </source>
</evidence>
<accession>A0A4C1XJ72</accession>
<gene>
    <name evidence="1" type="ORF">EVAR_42093_1</name>
</gene>
<protein>
    <submittedName>
        <fullName evidence="1">Uncharacterized protein</fullName>
    </submittedName>
</protein>
<dbReference type="EMBL" id="BGZK01000839">
    <property type="protein sequence ID" value="GBP62349.1"/>
    <property type="molecule type" value="Genomic_DNA"/>
</dbReference>
<proteinExistence type="predicted"/>
<keyword evidence="2" id="KW-1185">Reference proteome</keyword>
<dbReference type="AlphaFoldDB" id="A0A4C1XJ72"/>
<reference evidence="1 2" key="1">
    <citation type="journal article" date="2019" name="Commun. Biol.">
        <title>The bagworm genome reveals a unique fibroin gene that provides high tensile strength.</title>
        <authorList>
            <person name="Kono N."/>
            <person name="Nakamura H."/>
            <person name="Ohtoshi R."/>
            <person name="Tomita M."/>
            <person name="Numata K."/>
            <person name="Arakawa K."/>
        </authorList>
    </citation>
    <scope>NUCLEOTIDE SEQUENCE [LARGE SCALE GENOMIC DNA]</scope>
</reference>
<dbReference type="Proteomes" id="UP000299102">
    <property type="component" value="Unassembled WGS sequence"/>
</dbReference>
<sequence>MRAAKLAPLLSWGMRREPTVVSGKSTDGKESRRRHHSALYIVHHTSGCGAGHEARGMWAPSDRTFRRVFSLRGSPRTLAAGGRRHLSCAGGRAQCTLLNVARNTFATPDLVWEVSYKIVR</sequence>
<evidence type="ECO:0000313" key="2">
    <source>
        <dbReference type="Proteomes" id="UP000299102"/>
    </source>
</evidence>
<comment type="caution">
    <text evidence="1">The sequence shown here is derived from an EMBL/GenBank/DDBJ whole genome shotgun (WGS) entry which is preliminary data.</text>
</comment>
<organism evidence="1 2">
    <name type="scientific">Eumeta variegata</name>
    <name type="common">Bagworm moth</name>
    <name type="synonym">Eumeta japonica</name>
    <dbReference type="NCBI Taxonomy" id="151549"/>
    <lineage>
        <taxon>Eukaryota</taxon>
        <taxon>Metazoa</taxon>
        <taxon>Ecdysozoa</taxon>
        <taxon>Arthropoda</taxon>
        <taxon>Hexapoda</taxon>
        <taxon>Insecta</taxon>
        <taxon>Pterygota</taxon>
        <taxon>Neoptera</taxon>
        <taxon>Endopterygota</taxon>
        <taxon>Lepidoptera</taxon>
        <taxon>Glossata</taxon>
        <taxon>Ditrysia</taxon>
        <taxon>Tineoidea</taxon>
        <taxon>Psychidae</taxon>
        <taxon>Oiketicinae</taxon>
        <taxon>Eumeta</taxon>
    </lineage>
</organism>